<dbReference type="SUPFAM" id="SSF57625">
    <property type="entry name" value="Invertebrate chitin-binding proteins"/>
    <property type="match status" value="2"/>
</dbReference>
<feature type="domain" description="Chitin-binding type-2" evidence="2">
    <location>
        <begin position="62"/>
        <end position="122"/>
    </location>
</feature>
<dbReference type="Proteomes" id="UP000091820">
    <property type="component" value="Unassembled WGS sequence"/>
</dbReference>
<dbReference type="Pfam" id="PF01607">
    <property type="entry name" value="CBM_14"/>
    <property type="match status" value="2"/>
</dbReference>
<organism evidence="3 4">
    <name type="scientific">Glossina brevipalpis</name>
    <dbReference type="NCBI Taxonomy" id="37001"/>
    <lineage>
        <taxon>Eukaryota</taxon>
        <taxon>Metazoa</taxon>
        <taxon>Ecdysozoa</taxon>
        <taxon>Arthropoda</taxon>
        <taxon>Hexapoda</taxon>
        <taxon>Insecta</taxon>
        <taxon>Pterygota</taxon>
        <taxon>Neoptera</taxon>
        <taxon>Endopterygota</taxon>
        <taxon>Diptera</taxon>
        <taxon>Brachycera</taxon>
        <taxon>Muscomorpha</taxon>
        <taxon>Hippoboscoidea</taxon>
        <taxon>Glossinidae</taxon>
        <taxon>Glossina</taxon>
    </lineage>
</organism>
<evidence type="ECO:0000313" key="4">
    <source>
        <dbReference type="Proteomes" id="UP000091820"/>
    </source>
</evidence>
<dbReference type="VEuPathDB" id="VectorBase:GBRI029501"/>
<dbReference type="AlphaFoldDB" id="A0A1A9WRI6"/>
<evidence type="ECO:0000313" key="3">
    <source>
        <dbReference type="EnsemblMetazoa" id="GBRI029501-PA"/>
    </source>
</evidence>
<keyword evidence="4" id="KW-1185">Reference proteome</keyword>
<accession>A0A1A9WRI6</accession>
<dbReference type="GO" id="GO:0005576">
    <property type="term" value="C:extracellular region"/>
    <property type="evidence" value="ECO:0007669"/>
    <property type="project" value="InterPro"/>
</dbReference>
<reference evidence="4" key="1">
    <citation type="submission" date="2014-03" db="EMBL/GenBank/DDBJ databases">
        <authorList>
            <person name="Aksoy S."/>
            <person name="Warren W."/>
            <person name="Wilson R.K."/>
        </authorList>
    </citation>
    <scope>NUCLEOTIDE SEQUENCE [LARGE SCALE GENOMIC DNA]</scope>
    <source>
        <strain evidence="4">IAEA</strain>
    </source>
</reference>
<feature type="chain" id="PRO_5008400636" description="Chitin-binding type-2 domain-containing protein" evidence="1">
    <location>
        <begin position="20"/>
        <end position="211"/>
    </location>
</feature>
<reference evidence="3" key="2">
    <citation type="submission" date="2020-05" db="UniProtKB">
        <authorList>
            <consortium name="EnsemblMetazoa"/>
        </authorList>
    </citation>
    <scope>IDENTIFICATION</scope>
    <source>
        <strain evidence="3">IAEA</strain>
    </source>
</reference>
<name>A0A1A9WRI6_9MUSC</name>
<feature type="domain" description="Chitin-binding type-2" evidence="2">
    <location>
        <begin position="138"/>
        <end position="205"/>
    </location>
</feature>
<feature type="signal peptide" evidence="1">
    <location>
        <begin position="1"/>
        <end position="19"/>
    </location>
</feature>
<proteinExistence type="predicted"/>
<sequence length="211" mass="22169">MNMRINIALLALQLSTCCAITCPPNPACPTPSTCPTATTCPPCTPSTTSTTSASPPTGPSGIYCQPGEKCIGQPDGTTFPDEESNGYIVCQCGCDILLPCPTGTAFNEELHICDHIPSPCPPPSECPSLPECPEQQCPPCEIGPSGIGCHAGQQCFGQPDGTMFPLKEKNGFIVCQCECDIERPCPEGTAYDSDLKACTLIHKNNITLSEV</sequence>
<keyword evidence="1" id="KW-0732">Signal</keyword>
<dbReference type="SMART" id="SM00494">
    <property type="entry name" value="ChtBD2"/>
    <property type="match status" value="2"/>
</dbReference>
<evidence type="ECO:0000256" key="1">
    <source>
        <dbReference type="SAM" id="SignalP"/>
    </source>
</evidence>
<dbReference type="InterPro" id="IPR036508">
    <property type="entry name" value="Chitin-bd_dom_sf"/>
</dbReference>
<dbReference type="InterPro" id="IPR002557">
    <property type="entry name" value="Chitin-bd_dom"/>
</dbReference>
<evidence type="ECO:0000259" key="2">
    <source>
        <dbReference type="SMART" id="SM00494"/>
    </source>
</evidence>
<dbReference type="GO" id="GO:0008061">
    <property type="term" value="F:chitin binding"/>
    <property type="evidence" value="ECO:0007669"/>
    <property type="project" value="InterPro"/>
</dbReference>
<dbReference type="EnsemblMetazoa" id="GBRI029501-RA">
    <property type="protein sequence ID" value="GBRI029501-PA"/>
    <property type="gene ID" value="GBRI029501"/>
</dbReference>
<protein>
    <recommendedName>
        <fullName evidence="2">Chitin-binding type-2 domain-containing protein</fullName>
    </recommendedName>
</protein>